<protein>
    <submittedName>
        <fullName evidence="3">Flagella basal body P-ring formation protein FlgA</fullName>
    </submittedName>
</protein>
<evidence type="ECO:0000313" key="4">
    <source>
        <dbReference type="Proteomes" id="UP001055580"/>
    </source>
</evidence>
<organism evidence="3 4">
    <name type="scientific">Sphingomonas donggukensis</name>
    <dbReference type="NCBI Taxonomy" id="2949093"/>
    <lineage>
        <taxon>Bacteria</taxon>
        <taxon>Pseudomonadati</taxon>
        <taxon>Pseudomonadota</taxon>
        <taxon>Alphaproteobacteria</taxon>
        <taxon>Sphingomonadales</taxon>
        <taxon>Sphingomonadaceae</taxon>
        <taxon>Sphingomonas</taxon>
    </lineage>
</organism>
<feature type="domain" description="Flagella basal body P-ring formation protein FlgA SAF" evidence="2">
    <location>
        <begin position="110"/>
        <end position="169"/>
    </location>
</feature>
<name>A0ABY4TT15_9SPHN</name>
<dbReference type="InterPro" id="IPR017585">
    <property type="entry name" value="SAF_FlgA"/>
</dbReference>
<keyword evidence="3" id="KW-0969">Cilium</keyword>
<proteinExistence type="predicted"/>
<dbReference type="EMBL" id="CP098401">
    <property type="protein sequence ID" value="URW75545.1"/>
    <property type="molecule type" value="Genomic_DNA"/>
</dbReference>
<dbReference type="Pfam" id="PF13144">
    <property type="entry name" value="ChapFlgA"/>
    <property type="match status" value="1"/>
</dbReference>
<accession>A0ABY4TT15</accession>
<dbReference type="Gene3D" id="2.30.30.760">
    <property type="match status" value="1"/>
</dbReference>
<keyword evidence="4" id="KW-1185">Reference proteome</keyword>
<dbReference type="RefSeq" id="WP_250751861.1">
    <property type="nucleotide sequence ID" value="NZ_CP098401.1"/>
</dbReference>
<evidence type="ECO:0000256" key="1">
    <source>
        <dbReference type="SAM" id="SignalP"/>
    </source>
</evidence>
<keyword evidence="3" id="KW-0966">Cell projection</keyword>
<gene>
    <name evidence="3" type="ORF">M9980_13605</name>
</gene>
<feature type="signal peptide" evidence="1">
    <location>
        <begin position="1"/>
        <end position="18"/>
    </location>
</feature>
<reference evidence="3" key="1">
    <citation type="submission" date="2022-05" db="EMBL/GenBank/DDBJ databases">
        <title>Sphingomonas sp. strain RMG20 Genome sequencing and assembly.</title>
        <authorList>
            <person name="Kim I."/>
        </authorList>
    </citation>
    <scope>NUCLEOTIDE SEQUENCE</scope>
    <source>
        <strain evidence="3">RMG20</strain>
    </source>
</reference>
<evidence type="ECO:0000313" key="3">
    <source>
        <dbReference type="EMBL" id="URW75545.1"/>
    </source>
</evidence>
<feature type="chain" id="PRO_5046329125" evidence="1">
    <location>
        <begin position="19"/>
        <end position="177"/>
    </location>
</feature>
<evidence type="ECO:0000259" key="2">
    <source>
        <dbReference type="Pfam" id="PF13144"/>
    </source>
</evidence>
<sequence>MIRPLLILAALAPLPVAAQLRFQDTRAIDVAVSAFTGHAIAEEGGARTVVDPRLKLAACPLPQLDWRGTSQDAVVVTCDAPKWRIYVPVRMPPQTARAPVTAAAAAAPSTKAEPVIRRGDPITVEVGSGGFSITRDGVAMGDAPAGGRLMVKVDPAKPPIQAVAIETGRATLPGWAQ</sequence>
<dbReference type="Proteomes" id="UP001055580">
    <property type="component" value="Chromosome"/>
</dbReference>
<keyword evidence="3" id="KW-0282">Flagellum</keyword>
<keyword evidence="1" id="KW-0732">Signal</keyword>